<reference evidence="2 3" key="1">
    <citation type="submission" date="2018-10" db="EMBL/GenBank/DDBJ databases">
        <title>Genomic Encyclopedia of Archaeal and Bacterial Type Strains, Phase II (KMG-II): from individual species to whole genera.</title>
        <authorList>
            <person name="Goeker M."/>
        </authorList>
    </citation>
    <scope>NUCLEOTIDE SEQUENCE [LARGE SCALE GENOMIC DNA]</scope>
    <source>
        <strain evidence="2 3">DSM 25217</strain>
    </source>
</reference>
<evidence type="ECO:0000313" key="3">
    <source>
        <dbReference type="Proteomes" id="UP000271227"/>
    </source>
</evidence>
<gene>
    <name evidence="2" type="ORF">BXY39_3826</name>
</gene>
<dbReference type="Proteomes" id="UP000271227">
    <property type="component" value="Unassembled WGS sequence"/>
</dbReference>
<evidence type="ECO:0008006" key="4">
    <source>
        <dbReference type="Google" id="ProtNLM"/>
    </source>
</evidence>
<dbReference type="EMBL" id="REFR01000017">
    <property type="protein sequence ID" value="RMB00638.1"/>
    <property type="molecule type" value="Genomic_DNA"/>
</dbReference>
<sequence>MIRTVTAFFTATALMAVQNAGPAVAAERFLDGFPDIPLLPGVSEVMPENRLVFDTPSGTLAETALSATEGSARLIDRYAEALGGLGWVCRRTQARLTCLRSGQRITFESGAAKNAPSQMVRIRLEPRAVSGSDGG</sequence>
<evidence type="ECO:0000256" key="1">
    <source>
        <dbReference type="SAM" id="SignalP"/>
    </source>
</evidence>
<evidence type="ECO:0000313" key="2">
    <source>
        <dbReference type="EMBL" id="RMB00638.1"/>
    </source>
</evidence>
<feature type="signal peptide" evidence="1">
    <location>
        <begin position="1"/>
        <end position="25"/>
    </location>
</feature>
<proteinExistence type="predicted"/>
<dbReference type="InParanoid" id="A0A3M0BTI8"/>
<organism evidence="2 3">
    <name type="scientific">Eilatimonas milleporae</name>
    <dbReference type="NCBI Taxonomy" id="911205"/>
    <lineage>
        <taxon>Bacteria</taxon>
        <taxon>Pseudomonadati</taxon>
        <taxon>Pseudomonadota</taxon>
        <taxon>Alphaproteobacteria</taxon>
        <taxon>Kordiimonadales</taxon>
        <taxon>Kordiimonadaceae</taxon>
        <taxon>Eilatimonas</taxon>
    </lineage>
</organism>
<name>A0A3M0BTI8_9PROT</name>
<keyword evidence="1" id="KW-0732">Signal</keyword>
<keyword evidence="3" id="KW-1185">Reference proteome</keyword>
<dbReference type="AlphaFoldDB" id="A0A3M0BTI8"/>
<accession>A0A3M0BTI8</accession>
<comment type="caution">
    <text evidence="2">The sequence shown here is derived from an EMBL/GenBank/DDBJ whole genome shotgun (WGS) entry which is preliminary data.</text>
</comment>
<dbReference type="OrthoDB" id="14876at2"/>
<feature type="chain" id="PRO_5017970317" description="UrcA family protein" evidence="1">
    <location>
        <begin position="26"/>
        <end position="135"/>
    </location>
</feature>
<protein>
    <recommendedName>
        <fullName evidence="4">UrcA family protein</fullName>
    </recommendedName>
</protein>
<dbReference type="RefSeq" id="WP_147453645.1">
    <property type="nucleotide sequence ID" value="NZ_REFR01000017.1"/>
</dbReference>